<proteinExistence type="predicted"/>
<feature type="region of interest" description="Disordered" evidence="1">
    <location>
        <begin position="231"/>
        <end position="253"/>
    </location>
</feature>
<gene>
    <name evidence="2" type="ORF">g.35196</name>
</gene>
<evidence type="ECO:0000256" key="1">
    <source>
        <dbReference type="SAM" id="MobiDB-lite"/>
    </source>
</evidence>
<dbReference type="AlphaFoldDB" id="A0A1B6G626"/>
<organism evidence="2">
    <name type="scientific">Cuerna arida</name>
    <dbReference type="NCBI Taxonomy" id="1464854"/>
    <lineage>
        <taxon>Eukaryota</taxon>
        <taxon>Metazoa</taxon>
        <taxon>Ecdysozoa</taxon>
        <taxon>Arthropoda</taxon>
        <taxon>Hexapoda</taxon>
        <taxon>Insecta</taxon>
        <taxon>Pterygota</taxon>
        <taxon>Neoptera</taxon>
        <taxon>Paraneoptera</taxon>
        <taxon>Hemiptera</taxon>
        <taxon>Auchenorrhyncha</taxon>
        <taxon>Membracoidea</taxon>
        <taxon>Cicadellidae</taxon>
        <taxon>Cicadellinae</taxon>
        <taxon>Proconiini</taxon>
        <taxon>Cuerna</taxon>
    </lineage>
</organism>
<feature type="non-terminal residue" evidence="2">
    <location>
        <position position="1"/>
    </location>
</feature>
<reference evidence="2" key="1">
    <citation type="submission" date="2015-11" db="EMBL/GenBank/DDBJ databases">
        <title>De novo transcriptome assembly of four potential Pierce s Disease insect vectors from Arizona vineyards.</title>
        <authorList>
            <person name="Tassone E.E."/>
        </authorList>
    </citation>
    <scope>NUCLEOTIDE SEQUENCE</scope>
</reference>
<sequence>GLKVEVPWSFLYVTSSCSVIKVNTESLGISTNNLEEKTGPELLQHLKNVRHRRDAPSDGCTGKCGCQEPTKGSQVNRAHPPRNVIAYHYHHHYYYCCPSVVHHAHRNPHWAQAARHTQAKARIDPNSSVDCACNATGACSCTVQEKCNDNDCRQNNKQEPLQNAAFGFGIALDNPIGKDFFEFISKNFVRKDTPGQPNTCQGNIAHNNLEDPVCREFFNFFSQNFIRKGDQATVTPTQPPTPAPTQARQSAHFQGSMHEFDDMKTMFDTLKNEMEDTISKTADIAKKMGMPIL</sequence>
<protein>
    <submittedName>
        <fullName evidence="2">Uncharacterized protein</fullName>
    </submittedName>
</protein>
<evidence type="ECO:0000313" key="2">
    <source>
        <dbReference type="EMBL" id="JAS57851.1"/>
    </source>
</evidence>
<name>A0A1B6G626_9HEMI</name>
<accession>A0A1B6G626</accession>
<dbReference type="EMBL" id="GECZ01011918">
    <property type="protein sequence ID" value="JAS57851.1"/>
    <property type="molecule type" value="Transcribed_RNA"/>
</dbReference>